<name>A0A6B2NY92_9RHOB</name>
<dbReference type="SUPFAM" id="SSF143422">
    <property type="entry name" value="Transposase IS200-like"/>
    <property type="match status" value="1"/>
</dbReference>
<dbReference type="Gene3D" id="3.30.70.1290">
    <property type="entry name" value="Transposase IS200-like"/>
    <property type="match status" value="1"/>
</dbReference>
<dbReference type="SMART" id="SM01321">
    <property type="entry name" value="Y1_Tnp"/>
    <property type="match status" value="1"/>
</dbReference>
<dbReference type="AlphaFoldDB" id="A0A6B2NY92"/>
<comment type="caution">
    <text evidence="2">The sequence shown here is derived from an EMBL/GenBank/DDBJ whole genome shotgun (WGS) entry which is preliminary data.</text>
</comment>
<dbReference type="GO" id="GO:0043565">
    <property type="term" value="F:sequence-specific DNA binding"/>
    <property type="evidence" value="ECO:0007669"/>
    <property type="project" value="TreeGrafter"/>
</dbReference>
<organism evidence="2">
    <name type="scientific">Ruegeria sp. PrR005</name>
    <dbReference type="NCBI Taxonomy" id="2706882"/>
    <lineage>
        <taxon>Bacteria</taxon>
        <taxon>Pseudomonadati</taxon>
        <taxon>Pseudomonadota</taxon>
        <taxon>Alphaproteobacteria</taxon>
        <taxon>Rhodobacterales</taxon>
        <taxon>Roseobacteraceae</taxon>
        <taxon>Ruegeria</taxon>
    </lineage>
</organism>
<feature type="domain" description="Transposase IS200-like" evidence="1">
    <location>
        <begin position="9"/>
        <end position="160"/>
    </location>
</feature>
<evidence type="ECO:0000313" key="2">
    <source>
        <dbReference type="EMBL" id="NDW47713.1"/>
    </source>
</evidence>
<protein>
    <submittedName>
        <fullName evidence="2">Transposase</fullName>
    </submittedName>
</protein>
<sequence>MACYIRPRMPGATVFFTVALAKSGGSLLVNRVDVLREAVRQTQRARPFVIDAWVVLPDHLHAVWTLPDGDADFSTRWGAIKARFSRGVGSTGGSMVGLKPTLQGAGRVGFKPTDVAEMRRARSASKVAKADAGIWQRRFWEHHIRDTADYEAHMRYCWLNPVKHGLAERPVDWPYSSIHRDIRKGRIEADWSGPIPEGRFGENA</sequence>
<dbReference type="PANTHER" id="PTHR36966">
    <property type="entry name" value="REP-ASSOCIATED TYROSINE TRANSPOSASE"/>
    <property type="match status" value="1"/>
</dbReference>
<dbReference type="GO" id="GO:0004803">
    <property type="term" value="F:transposase activity"/>
    <property type="evidence" value="ECO:0007669"/>
    <property type="project" value="InterPro"/>
</dbReference>
<reference evidence="2" key="1">
    <citation type="submission" date="2020-02" db="EMBL/GenBank/DDBJ databases">
        <title>Delineation of the pyrene-degrading pathway in Roseobacter clade bacteria by genomic analysis.</title>
        <authorList>
            <person name="Zhou H."/>
            <person name="Wang H."/>
        </authorList>
    </citation>
    <scope>NUCLEOTIDE SEQUENCE</scope>
    <source>
        <strain evidence="2">PrR005</strain>
    </source>
</reference>
<evidence type="ECO:0000259" key="1">
    <source>
        <dbReference type="SMART" id="SM01321"/>
    </source>
</evidence>
<proteinExistence type="predicted"/>
<gene>
    <name evidence="2" type="ORF">G0P99_22445</name>
</gene>
<dbReference type="InterPro" id="IPR002686">
    <property type="entry name" value="Transposase_17"/>
</dbReference>
<dbReference type="NCBIfam" id="NF047646">
    <property type="entry name" value="REP_Tyr_transpos"/>
    <property type="match status" value="1"/>
</dbReference>
<dbReference type="RefSeq" id="WP_164132727.1">
    <property type="nucleotide sequence ID" value="NZ_JAAGOX010000056.1"/>
</dbReference>
<dbReference type="InterPro" id="IPR052715">
    <property type="entry name" value="RAYT_transposase"/>
</dbReference>
<dbReference type="PANTHER" id="PTHR36966:SF1">
    <property type="entry name" value="REP-ASSOCIATED TYROSINE TRANSPOSASE"/>
    <property type="match status" value="1"/>
</dbReference>
<accession>A0A6B2NY92</accession>
<dbReference type="GO" id="GO:0006313">
    <property type="term" value="P:DNA transposition"/>
    <property type="evidence" value="ECO:0007669"/>
    <property type="project" value="InterPro"/>
</dbReference>
<dbReference type="InterPro" id="IPR036515">
    <property type="entry name" value="Transposase_17_sf"/>
</dbReference>
<dbReference type="EMBL" id="JAAGOX010000056">
    <property type="protein sequence ID" value="NDW47713.1"/>
    <property type="molecule type" value="Genomic_DNA"/>
</dbReference>